<keyword evidence="3" id="KW-1185">Reference proteome</keyword>
<sequence length="44" mass="4849">MNHSAIQLAGSSERIFRAWRVLRQTQVGDGATRKQGSKPGPAER</sequence>
<gene>
    <name evidence="2" type="ORF">ACFOZ5_09040</name>
</gene>
<evidence type="ECO:0000313" key="2">
    <source>
        <dbReference type="EMBL" id="MFC4259171.1"/>
    </source>
</evidence>
<dbReference type="RefSeq" id="WP_379886716.1">
    <property type="nucleotide sequence ID" value="NZ_JBHSDI010000012.1"/>
</dbReference>
<dbReference type="Proteomes" id="UP001595798">
    <property type="component" value="Unassembled WGS sequence"/>
</dbReference>
<accession>A0ABV8QG68</accession>
<evidence type="ECO:0000313" key="3">
    <source>
        <dbReference type="Proteomes" id="UP001595798"/>
    </source>
</evidence>
<protein>
    <submittedName>
        <fullName evidence="2">Uncharacterized protein</fullName>
    </submittedName>
</protein>
<name>A0ABV8QG68_9GAMM</name>
<evidence type="ECO:0000256" key="1">
    <source>
        <dbReference type="SAM" id="MobiDB-lite"/>
    </source>
</evidence>
<reference evidence="3" key="1">
    <citation type="journal article" date="2019" name="Int. J. Syst. Evol. Microbiol.">
        <title>The Global Catalogue of Microorganisms (GCM) 10K type strain sequencing project: providing services to taxonomists for standard genome sequencing and annotation.</title>
        <authorList>
            <consortium name="The Broad Institute Genomics Platform"/>
            <consortium name="The Broad Institute Genome Sequencing Center for Infectious Disease"/>
            <person name="Wu L."/>
            <person name="Ma J."/>
        </authorList>
    </citation>
    <scope>NUCLEOTIDE SEQUENCE [LARGE SCALE GENOMIC DNA]</scope>
    <source>
        <strain evidence="3">CECT 7297</strain>
    </source>
</reference>
<dbReference type="EMBL" id="JBHSDI010000012">
    <property type="protein sequence ID" value="MFC4259171.1"/>
    <property type="molecule type" value="Genomic_DNA"/>
</dbReference>
<comment type="caution">
    <text evidence="2">The sequence shown here is derived from an EMBL/GenBank/DDBJ whole genome shotgun (WGS) entry which is preliminary data.</text>
</comment>
<organism evidence="2 3">
    <name type="scientific">Marinobacter lacisalsi</name>
    <dbReference type="NCBI Taxonomy" id="475979"/>
    <lineage>
        <taxon>Bacteria</taxon>
        <taxon>Pseudomonadati</taxon>
        <taxon>Pseudomonadota</taxon>
        <taxon>Gammaproteobacteria</taxon>
        <taxon>Pseudomonadales</taxon>
        <taxon>Marinobacteraceae</taxon>
        <taxon>Marinobacter</taxon>
    </lineage>
</organism>
<feature type="region of interest" description="Disordered" evidence="1">
    <location>
        <begin position="25"/>
        <end position="44"/>
    </location>
</feature>
<proteinExistence type="predicted"/>